<evidence type="ECO:0000313" key="2">
    <source>
        <dbReference type="Proteomes" id="UP000092445"/>
    </source>
</evidence>
<dbReference type="Proteomes" id="UP000092445">
    <property type="component" value="Unassembled WGS sequence"/>
</dbReference>
<dbReference type="VEuPathDB" id="VectorBase:GPAI037432"/>
<proteinExistence type="predicted"/>
<dbReference type="AlphaFoldDB" id="A0A1B0A898"/>
<name>A0A1B0A898_GLOPL</name>
<reference evidence="2" key="1">
    <citation type="submission" date="2014-03" db="EMBL/GenBank/DDBJ databases">
        <authorList>
            <person name="Aksoy S."/>
            <person name="Warren W."/>
            <person name="Wilson R.K."/>
        </authorList>
    </citation>
    <scope>NUCLEOTIDE SEQUENCE [LARGE SCALE GENOMIC DNA]</scope>
    <source>
        <strain evidence="2">IAEA</strain>
    </source>
</reference>
<protein>
    <submittedName>
        <fullName evidence="1">Uncharacterized protein</fullName>
    </submittedName>
</protein>
<keyword evidence="2" id="KW-1185">Reference proteome</keyword>
<evidence type="ECO:0000313" key="1">
    <source>
        <dbReference type="EnsemblMetazoa" id="GPAI037432-PA"/>
    </source>
</evidence>
<reference evidence="1" key="2">
    <citation type="submission" date="2020-05" db="UniProtKB">
        <authorList>
            <consortium name="EnsemblMetazoa"/>
        </authorList>
    </citation>
    <scope>IDENTIFICATION</scope>
    <source>
        <strain evidence="1">IAEA</strain>
    </source>
</reference>
<organism evidence="1 2">
    <name type="scientific">Glossina pallidipes</name>
    <name type="common">Tsetse fly</name>
    <dbReference type="NCBI Taxonomy" id="7398"/>
    <lineage>
        <taxon>Eukaryota</taxon>
        <taxon>Metazoa</taxon>
        <taxon>Ecdysozoa</taxon>
        <taxon>Arthropoda</taxon>
        <taxon>Hexapoda</taxon>
        <taxon>Insecta</taxon>
        <taxon>Pterygota</taxon>
        <taxon>Neoptera</taxon>
        <taxon>Endopterygota</taxon>
        <taxon>Diptera</taxon>
        <taxon>Brachycera</taxon>
        <taxon>Muscomorpha</taxon>
        <taxon>Hippoboscoidea</taxon>
        <taxon>Glossinidae</taxon>
        <taxon>Glossina</taxon>
    </lineage>
</organism>
<sequence length="169" mass="19578">MIKHQKHQHQHQHQQQQKPHVVQLNLALKPQYLSGNFSEKRGELRQPHCNALLNQHQVHKSLNDSCFKGKREDQRNDFKSFIKIGFNGWLEWFQLTAQYKVNYILIHGVFANLGSSSADSSLTSSVSLAQHQNPVLTFATAQAISFFEKHLKYLFRKLFDREVLPLSTG</sequence>
<accession>A0A1B0A898</accession>
<dbReference type="EnsemblMetazoa" id="GPAI037432-RA">
    <property type="protein sequence ID" value="GPAI037432-PA"/>
    <property type="gene ID" value="GPAI037432"/>
</dbReference>